<keyword evidence="4" id="KW-0732">Signal</keyword>
<evidence type="ECO:0000313" key="10">
    <source>
        <dbReference type="Proteomes" id="UP001652660"/>
    </source>
</evidence>
<protein>
    <recommendedName>
        <fullName evidence="12">Nuclear envelope integral membrane protein 1</fullName>
    </recommendedName>
</protein>
<comment type="subcellular location">
    <subcellularLocation>
        <location evidence="1">Nucleus inner membrane</location>
        <topology evidence="1">Multi-pass membrane protein</topology>
        <orientation evidence="1">Nucleoplasmic side</orientation>
    </subcellularLocation>
</comment>
<keyword evidence="5 9" id="KW-1133">Transmembrane helix</keyword>
<dbReference type="Pfam" id="PF10225">
    <property type="entry name" value="NEMP"/>
    <property type="match status" value="1"/>
</dbReference>
<reference evidence="11" key="2">
    <citation type="submission" date="2025-08" db="UniProtKB">
        <authorList>
            <consortium name="RefSeq"/>
        </authorList>
    </citation>
    <scope>IDENTIFICATION</scope>
    <source>
        <tissue evidence="11">Leaves</tissue>
    </source>
</reference>
<feature type="transmembrane region" description="Helical" evidence="9">
    <location>
        <begin position="296"/>
        <end position="317"/>
    </location>
</feature>
<dbReference type="GeneID" id="113701090"/>
<evidence type="ECO:0000256" key="7">
    <source>
        <dbReference type="ARBA" id="ARBA00023242"/>
    </source>
</evidence>
<dbReference type="PANTHER" id="PTHR31587:SF4">
    <property type="entry name" value="TRANSMEMBRANE PROTEIN (DUF2215)"/>
    <property type="match status" value="1"/>
</dbReference>
<dbReference type="PANTHER" id="PTHR31587">
    <property type="entry name" value="TRANSMEMBRANE PROTEIN (DUF2215)"/>
    <property type="match status" value="1"/>
</dbReference>
<feature type="transmembrane region" description="Helical" evidence="9">
    <location>
        <begin position="166"/>
        <end position="186"/>
    </location>
</feature>
<dbReference type="OrthoDB" id="1890267at2759"/>
<evidence type="ECO:0000256" key="4">
    <source>
        <dbReference type="ARBA" id="ARBA00022729"/>
    </source>
</evidence>
<proteinExistence type="inferred from homology"/>
<dbReference type="Proteomes" id="UP001652660">
    <property type="component" value="Chromosome 7e"/>
</dbReference>
<organism evidence="10 11">
    <name type="scientific">Coffea arabica</name>
    <name type="common">Arabian coffee</name>
    <dbReference type="NCBI Taxonomy" id="13443"/>
    <lineage>
        <taxon>Eukaryota</taxon>
        <taxon>Viridiplantae</taxon>
        <taxon>Streptophyta</taxon>
        <taxon>Embryophyta</taxon>
        <taxon>Tracheophyta</taxon>
        <taxon>Spermatophyta</taxon>
        <taxon>Magnoliopsida</taxon>
        <taxon>eudicotyledons</taxon>
        <taxon>Gunneridae</taxon>
        <taxon>Pentapetalae</taxon>
        <taxon>asterids</taxon>
        <taxon>lamiids</taxon>
        <taxon>Gentianales</taxon>
        <taxon>Rubiaceae</taxon>
        <taxon>Ixoroideae</taxon>
        <taxon>Gardenieae complex</taxon>
        <taxon>Bertiereae - Coffeeae clade</taxon>
        <taxon>Coffeeae</taxon>
        <taxon>Coffea</taxon>
    </lineage>
</organism>
<evidence type="ECO:0000256" key="3">
    <source>
        <dbReference type="ARBA" id="ARBA00022692"/>
    </source>
</evidence>
<evidence type="ECO:0000256" key="9">
    <source>
        <dbReference type="SAM" id="Phobius"/>
    </source>
</evidence>
<keyword evidence="6 9" id="KW-0472">Membrane</keyword>
<sequence length="480" mass="54065">MATAAATSTLRVIFPVVWILFTSISILPSIVSANDHTLVVTENTTLQLIPSLIVDKSPGVKPGTKVLCERVKVQGLSRLKHLKKFPNTSRVKVTYVGSSGRPPIIEVCFHRNLTVGIGMCNQSQWQKLTKGSWMRSMSPFDHKFLDIRLTGSPTESIEVSLDEEIFFYRVIFLVLGVIIMMLASFLSNSLVFYYSGAMAVGILLVILMVLYQGMKLLPTGRKNSLAIVLYSSMVGLGTFLLRYLPRLLRSILTEIGISEDMYNPLGILLLVFLVIAGAWLGFWVVRKLVLTEDGNIDVGVSHFVAWSIRILASVMILQSSIDPLLAAEALLCGIFVATILRRFTPLEFLQGVYRRFRRLRKSKRKIFQDKYASPVKESHDSMPFTEAPSSALQGSTSMSPRQLTDSEAFYSTFHTTPYRRKISKDEWDKFTRDSTKKALENLVSSPDFNIWAAAHADRLTLAPNKEVTRPNYLQRLFHWL</sequence>
<evidence type="ECO:0008006" key="12">
    <source>
        <dbReference type="Google" id="ProtNLM"/>
    </source>
</evidence>
<evidence type="ECO:0000256" key="5">
    <source>
        <dbReference type="ARBA" id="ARBA00022989"/>
    </source>
</evidence>
<feature type="transmembrane region" description="Helical" evidence="9">
    <location>
        <begin position="12"/>
        <end position="31"/>
    </location>
</feature>
<keyword evidence="7" id="KW-0539">Nucleus</keyword>
<keyword evidence="10" id="KW-1185">Reference proteome</keyword>
<accession>A0A6P6TH73</accession>
<feature type="region of interest" description="Disordered" evidence="8">
    <location>
        <begin position="371"/>
        <end position="397"/>
    </location>
</feature>
<evidence type="ECO:0000256" key="6">
    <source>
        <dbReference type="ARBA" id="ARBA00023136"/>
    </source>
</evidence>
<dbReference type="InterPro" id="IPR019358">
    <property type="entry name" value="NEMP_fam"/>
</dbReference>
<feature type="transmembrane region" description="Helical" evidence="9">
    <location>
        <begin position="323"/>
        <end position="340"/>
    </location>
</feature>
<dbReference type="RefSeq" id="XP_027077380.1">
    <property type="nucleotide sequence ID" value="XM_027221579.2"/>
</dbReference>
<gene>
    <name evidence="11" type="primary">LOC113701090</name>
</gene>
<feature type="compositionally biased region" description="Polar residues" evidence="8">
    <location>
        <begin position="387"/>
        <end position="397"/>
    </location>
</feature>
<evidence type="ECO:0000313" key="11">
    <source>
        <dbReference type="RefSeq" id="XP_027077380.1"/>
    </source>
</evidence>
<evidence type="ECO:0000256" key="8">
    <source>
        <dbReference type="SAM" id="MobiDB-lite"/>
    </source>
</evidence>
<dbReference type="AlphaFoldDB" id="A0A6P6TH73"/>
<feature type="transmembrane region" description="Helical" evidence="9">
    <location>
        <begin position="264"/>
        <end position="284"/>
    </location>
</feature>
<keyword evidence="3 9" id="KW-0812">Transmembrane</keyword>
<name>A0A6P6TH73_COFAR</name>
<reference evidence="10" key="1">
    <citation type="journal article" date="2025" name="Foods">
        <title>Unveiling the Microbial Signatures of Arabica Coffee Cherries: Insights into Ripeness Specific Diversity, Functional Traits, and Implications for Quality and Safety.</title>
        <authorList>
            <consortium name="RefSeq"/>
            <person name="Tenea G.N."/>
            <person name="Cifuentes V."/>
            <person name="Reyes P."/>
            <person name="Cevallos-Vallejos M."/>
        </authorList>
    </citation>
    <scope>NUCLEOTIDE SEQUENCE [LARGE SCALE GENOMIC DNA]</scope>
</reference>
<evidence type="ECO:0000256" key="2">
    <source>
        <dbReference type="ARBA" id="ARBA00005748"/>
    </source>
</evidence>
<feature type="transmembrane region" description="Helical" evidence="9">
    <location>
        <begin position="223"/>
        <end position="244"/>
    </location>
</feature>
<feature type="transmembrane region" description="Helical" evidence="9">
    <location>
        <begin position="192"/>
        <end position="211"/>
    </location>
</feature>
<evidence type="ECO:0000256" key="1">
    <source>
        <dbReference type="ARBA" id="ARBA00004575"/>
    </source>
</evidence>
<dbReference type="GO" id="GO:0005637">
    <property type="term" value="C:nuclear inner membrane"/>
    <property type="evidence" value="ECO:0007669"/>
    <property type="project" value="UniProtKB-SubCell"/>
</dbReference>
<comment type="similarity">
    <text evidence="2">Belongs to the NEMP family.</text>
</comment>